<dbReference type="CDD" id="cd03216">
    <property type="entry name" value="ABC_Carb_Monos_I"/>
    <property type="match status" value="1"/>
</dbReference>
<comment type="caution">
    <text evidence="10">The sequence shown here is derived from an EMBL/GenBank/DDBJ whole genome shotgun (WGS) entry which is preliminary data.</text>
</comment>
<keyword evidence="4" id="KW-0677">Repeat</keyword>
<evidence type="ECO:0000256" key="6">
    <source>
        <dbReference type="ARBA" id="ARBA00022840"/>
    </source>
</evidence>
<dbReference type="SMART" id="SM00382">
    <property type="entry name" value="AAA"/>
    <property type="match status" value="2"/>
</dbReference>
<dbReference type="InterPro" id="IPR017871">
    <property type="entry name" value="ABC_transporter-like_CS"/>
</dbReference>
<dbReference type="Proteomes" id="UP000653674">
    <property type="component" value="Unassembled WGS sequence"/>
</dbReference>
<dbReference type="GO" id="GO:0005886">
    <property type="term" value="C:plasma membrane"/>
    <property type="evidence" value="ECO:0007669"/>
    <property type="project" value="UniProtKB-SubCell"/>
</dbReference>
<protein>
    <submittedName>
        <fullName evidence="10">Sugar ABC transporter ATP-binding protein</fullName>
    </submittedName>
</protein>
<gene>
    <name evidence="10" type="primary">rbsA2_1</name>
    <name evidence="10" type="ORF">Pfl04_17840</name>
</gene>
<dbReference type="GO" id="GO:0016887">
    <property type="term" value="F:ATP hydrolysis activity"/>
    <property type="evidence" value="ECO:0007669"/>
    <property type="project" value="InterPro"/>
</dbReference>
<organism evidence="10 11">
    <name type="scientific">Planosporangium flavigriseum</name>
    <dbReference type="NCBI Taxonomy" id="373681"/>
    <lineage>
        <taxon>Bacteria</taxon>
        <taxon>Bacillati</taxon>
        <taxon>Actinomycetota</taxon>
        <taxon>Actinomycetes</taxon>
        <taxon>Micromonosporales</taxon>
        <taxon>Micromonosporaceae</taxon>
        <taxon>Planosporangium</taxon>
    </lineage>
</organism>
<dbReference type="EMBL" id="BONU01000008">
    <property type="protein sequence ID" value="GIG73380.1"/>
    <property type="molecule type" value="Genomic_DNA"/>
</dbReference>
<evidence type="ECO:0000313" key="10">
    <source>
        <dbReference type="EMBL" id="GIG73380.1"/>
    </source>
</evidence>
<dbReference type="InterPro" id="IPR027417">
    <property type="entry name" value="P-loop_NTPase"/>
</dbReference>
<evidence type="ECO:0000256" key="8">
    <source>
        <dbReference type="ARBA" id="ARBA00023136"/>
    </source>
</evidence>
<evidence type="ECO:0000256" key="3">
    <source>
        <dbReference type="ARBA" id="ARBA00022475"/>
    </source>
</evidence>
<evidence type="ECO:0000313" key="11">
    <source>
        <dbReference type="Proteomes" id="UP000653674"/>
    </source>
</evidence>
<proteinExistence type="predicted"/>
<dbReference type="PANTHER" id="PTHR43790:SF9">
    <property type="entry name" value="GALACTOFURANOSE TRANSPORTER ATP-BINDING PROTEIN YTFR"/>
    <property type="match status" value="1"/>
</dbReference>
<dbReference type="PROSITE" id="PS50893">
    <property type="entry name" value="ABC_TRANSPORTER_2"/>
    <property type="match status" value="2"/>
</dbReference>
<dbReference type="RefSeq" id="WP_168076616.1">
    <property type="nucleotide sequence ID" value="NZ_BAAAQJ010000002.1"/>
</dbReference>
<evidence type="ECO:0000259" key="9">
    <source>
        <dbReference type="PROSITE" id="PS50893"/>
    </source>
</evidence>
<feature type="domain" description="ABC transporter" evidence="9">
    <location>
        <begin position="10"/>
        <end position="245"/>
    </location>
</feature>
<keyword evidence="8" id="KW-0472">Membrane</keyword>
<keyword evidence="11" id="KW-1185">Reference proteome</keyword>
<dbReference type="InterPro" id="IPR003439">
    <property type="entry name" value="ABC_transporter-like_ATP-bd"/>
</dbReference>
<dbReference type="FunFam" id="3.40.50.300:FF:000127">
    <property type="entry name" value="Ribose import ATP-binding protein RbsA"/>
    <property type="match status" value="1"/>
</dbReference>
<accession>A0A8J3LYD9</accession>
<comment type="subcellular location">
    <subcellularLocation>
        <location evidence="1">Cell membrane</location>
        <topology evidence="1">Peripheral membrane protein</topology>
    </subcellularLocation>
</comment>
<dbReference type="PROSITE" id="PS00211">
    <property type="entry name" value="ABC_TRANSPORTER_1"/>
    <property type="match status" value="1"/>
</dbReference>
<evidence type="ECO:0000256" key="4">
    <source>
        <dbReference type="ARBA" id="ARBA00022737"/>
    </source>
</evidence>
<evidence type="ECO:0000256" key="2">
    <source>
        <dbReference type="ARBA" id="ARBA00022448"/>
    </source>
</evidence>
<dbReference type="Pfam" id="PF00005">
    <property type="entry name" value="ABC_tran"/>
    <property type="match status" value="2"/>
</dbReference>
<dbReference type="GO" id="GO:0005524">
    <property type="term" value="F:ATP binding"/>
    <property type="evidence" value="ECO:0007669"/>
    <property type="project" value="UniProtKB-KW"/>
</dbReference>
<keyword evidence="3" id="KW-1003">Cell membrane</keyword>
<keyword evidence="6 10" id="KW-0067">ATP-binding</keyword>
<keyword evidence="2" id="KW-0813">Transport</keyword>
<name>A0A8J3LYD9_9ACTN</name>
<dbReference type="InterPro" id="IPR050107">
    <property type="entry name" value="ABC_carbohydrate_import_ATPase"/>
</dbReference>
<feature type="domain" description="ABC transporter" evidence="9">
    <location>
        <begin position="255"/>
        <end position="500"/>
    </location>
</feature>
<dbReference type="Gene3D" id="3.40.50.300">
    <property type="entry name" value="P-loop containing nucleotide triphosphate hydrolases"/>
    <property type="match status" value="2"/>
</dbReference>
<reference evidence="10" key="1">
    <citation type="submission" date="2021-01" db="EMBL/GenBank/DDBJ databases">
        <title>Whole genome shotgun sequence of Planosporangium flavigriseum NBRC 105377.</title>
        <authorList>
            <person name="Komaki H."/>
            <person name="Tamura T."/>
        </authorList>
    </citation>
    <scope>NUCLEOTIDE SEQUENCE</scope>
    <source>
        <strain evidence="10">NBRC 105377</strain>
    </source>
</reference>
<evidence type="ECO:0000256" key="5">
    <source>
        <dbReference type="ARBA" id="ARBA00022741"/>
    </source>
</evidence>
<evidence type="ECO:0000256" key="1">
    <source>
        <dbReference type="ARBA" id="ARBA00004202"/>
    </source>
</evidence>
<dbReference type="InterPro" id="IPR003593">
    <property type="entry name" value="AAA+_ATPase"/>
</dbReference>
<dbReference type="PANTHER" id="PTHR43790">
    <property type="entry name" value="CARBOHYDRATE TRANSPORT ATP-BINDING PROTEIN MG119-RELATED"/>
    <property type="match status" value="1"/>
</dbReference>
<keyword evidence="5" id="KW-0547">Nucleotide-binding</keyword>
<dbReference type="CDD" id="cd03215">
    <property type="entry name" value="ABC_Carb_Monos_II"/>
    <property type="match status" value="1"/>
</dbReference>
<dbReference type="AlphaFoldDB" id="A0A8J3LYD9"/>
<sequence>MNHHEEGVVLRAERITKRYLGVKALDGVSFDLRRGEIHALLGENGAGKSTLIKAISGSVQQDEGTIVINGRELGALTPTSAAAHGVGTVFQEMSLVGALSIAENIYLAHEQRRAGLLDKNRMLAGAKEALARIGVDLDPRTKVAGLSRAQKQLVEIARVLHRKSDILILDEPTASLSLAETRRLFEIITNLRERGIGIIYISHRLAEIKELADRVTVLRDGQKIGTIDAAGVTDDKLVEMMSGRTLEKLYPRIDARPGKVRLRVSGLSGPLLKDVSFEVAAGEIVGLAGLVGSGKSEIGRACFGLEPVDGGTVEIDGKVLSKPSPKRAMAQGMIYYPADRHAEGLVTTATLRENITLPSIAAGTTSRFGIVNRRAGTALTSEVIKALAVKPADPGRSILGFSGGNQQKALLARSFAKSFPVHVFDEPTVGIDIGAKTDVYAYMNKLCEQGAAVVLISSDTEEILGMSHRIYAVREGRVVADLRGDELNEENVVRAFFGSRDASVTSGSVHRDQSA</sequence>
<keyword evidence="7" id="KW-1278">Translocase</keyword>
<dbReference type="SUPFAM" id="SSF52540">
    <property type="entry name" value="P-loop containing nucleoside triphosphate hydrolases"/>
    <property type="match status" value="2"/>
</dbReference>
<evidence type="ECO:0000256" key="7">
    <source>
        <dbReference type="ARBA" id="ARBA00022967"/>
    </source>
</evidence>